<sequence length="170" mass="18653">MLSTMVVKSGSRALQTDLGEALRVAWWSYAQRIDAELAAAGLPGREFPLNYLFALCGQPEPMTISEMGRQFAVSRQAASKITAELRRRGYVAVAASATDQREKVVEVTAKAVELVTARRRAAAALDREIGERLGRAGVAELQRGLETIAEVSVGKKRAEFGNLYRSPRMW</sequence>
<accession>A0AA37URY2</accession>
<reference evidence="5" key="1">
    <citation type="journal article" date="2018" name="Genome Announc.">
        <title>Draft Genome Sequence of Mycobacterium montefiorense Isolated from Japanese Black Salamander (Hynobius nigrescens).</title>
        <authorList>
            <person name="Fukano H."/>
            <person name="Yoshida M."/>
            <person name="Shimizu A."/>
            <person name="Iwao H."/>
            <person name="Katayama Y."/>
            <person name="Omatsu T."/>
            <person name="Mizutani T."/>
            <person name="Kurata O."/>
            <person name="Wada S."/>
            <person name="Hoshino Y."/>
        </authorList>
    </citation>
    <scope>NUCLEOTIDE SEQUENCE</scope>
    <source>
        <strain evidence="5">BS</strain>
    </source>
</reference>
<dbReference type="Gene3D" id="1.10.10.10">
    <property type="entry name" value="Winged helix-like DNA-binding domain superfamily/Winged helix DNA-binding domain"/>
    <property type="match status" value="1"/>
</dbReference>
<dbReference type="SMART" id="SM00347">
    <property type="entry name" value="HTH_MARR"/>
    <property type="match status" value="1"/>
</dbReference>
<name>A0AA37URY2_9MYCO</name>
<reference evidence="6" key="3">
    <citation type="journal article" date="2022" name="Microbiol. Resour. Announc.">
        <title>Draft Genome Sequences of Eight Mycobacterium montefiorense Strains Isolated from Salamanders in Captivity.</title>
        <authorList>
            <person name="Komine T."/>
            <person name="Ihara H."/>
            <person name="Fukano H."/>
            <person name="Hoshino Y."/>
            <person name="Kurata O."/>
            <person name="Wada S."/>
        </authorList>
    </citation>
    <scope>NUCLEOTIDE SEQUENCE</scope>
    <source>
        <strain evidence="6">NJB18185</strain>
    </source>
</reference>
<dbReference type="PANTHER" id="PTHR42756:SF1">
    <property type="entry name" value="TRANSCRIPTIONAL REPRESSOR OF EMRAB OPERON"/>
    <property type="match status" value="1"/>
</dbReference>
<dbReference type="Proteomes" id="UP001139505">
    <property type="component" value="Unassembled WGS sequence"/>
</dbReference>
<evidence type="ECO:0000259" key="4">
    <source>
        <dbReference type="PROSITE" id="PS50995"/>
    </source>
</evidence>
<dbReference type="SUPFAM" id="SSF46785">
    <property type="entry name" value="Winged helix' DNA-binding domain"/>
    <property type="match status" value="1"/>
</dbReference>
<keyword evidence="3" id="KW-0804">Transcription</keyword>
<dbReference type="RefSeq" id="WP_338103942.1">
    <property type="nucleotide sequence ID" value="NZ_BQYA01000010.1"/>
</dbReference>
<dbReference type="PANTHER" id="PTHR42756">
    <property type="entry name" value="TRANSCRIPTIONAL REGULATOR, MARR"/>
    <property type="match status" value="1"/>
</dbReference>
<dbReference type="GO" id="GO:0003677">
    <property type="term" value="F:DNA binding"/>
    <property type="evidence" value="ECO:0007669"/>
    <property type="project" value="UniProtKB-KW"/>
</dbReference>
<gene>
    <name evidence="5" type="ORF">MmonteBS_23110</name>
    <name evidence="6" type="ORF">NJB18185_20260</name>
</gene>
<dbReference type="Pfam" id="PF12802">
    <property type="entry name" value="MarR_2"/>
    <property type="match status" value="1"/>
</dbReference>
<dbReference type="InterPro" id="IPR000835">
    <property type="entry name" value="HTH_MarR-typ"/>
</dbReference>
<evidence type="ECO:0000313" key="7">
    <source>
        <dbReference type="Proteomes" id="UP000245060"/>
    </source>
</evidence>
<dbReference type="Proteomes" id="UP000245060">
    <property type="component" value="Unassembled WGS sequence"/>
</dbReference>
<evidence type="ECO:0000256" key="1">
    <source>
        <dbReference type="ARBA" id="ARBA00023015"/>
    </source>
</evidence>
<dbReference type="EMBL" id="BFCH01000017">
    <property type="protein sequence ID" value="GBG37939.1"/>
    <property type="molecule type" value="Genomic_DNA"/>
</dbReference>
<evidence type="ECO:0000256" key="2">
    <source>
        <dbReference type="ARBA" id="ARBA00023125"/>
    </source>
</evidence>
<evidence type="ECO:0000313" key="6">
    <source>
        <dbReference type="EMBL" id="GKU72250.1"/>
    </source>
</evidence>
<keyword evidence="2" id="KW-0238">DNA-binding</keyword>
<dbReference type="InterPro" id="IPR036390">
    <property type="entry name" value="WH_DNA-bd_sf"/>
</dbReference>
<dbReference type="EMBL" id="BQYH01000011">
    <property type="protein sequence ID" value="GKU72250.1"/>
    <property type="molecule type" value="Genomic_DNA"/>
</dbReference>
<keyword evidence="1" id="KW-0805">Transcription regulation</keyword>
<reference evidence="7" key="2">
    <citation type="submission" date="2018-04" db="EMBL/GenBank/DDBJ databases">
        <title>Draft genome sequence of Mycobacterium montefiorense isolated from Japanese black salamander.</title>
        <authorList>
            <person name="Fukano H."/>
            <person name="Yoshida M."/>
            <person name="Shimizu A."/>
            <person name="Iwao H."/>
            <person name="Kurata O."/>
            <person name="Katayama Y."/>
            <person name="Omatsu T."/>
            <person name="Mizutani T."/>
            <person name="Wada S."/>
            <person name="Hoshino Y."/>
        </authorList>
    </citation>
    <scope>NUCLEOTIDE SEQUENCE [LARGE SCALE GENOMIC DNA]</scope>
    <source>
        <strain evidence="7">BS</strain>
    </source>
</reference>
<organism evidence="6 8">
    <name type="scientific">Mycobacterium montefiorense</name>
    <dbReference type="NCBI Taxonomy" id="154654"/>
    <lineage>
        <taxon>Bacteria</taxon>
        <taxon>Bacillati</taxon>
        <taxon>Actinomycetota</taxon>
        <taxon>Actinomycetes</taxon>
        <taxon>Mycobacteriales</taxon>
        <taxon>Mycobacteriaceae</taxon>
        <taxon>Mycobacterium</taxon>
        <taxon>Mycobacterium simiae complex</taxon>
    </lineage>
</organism>
<dbReference type="PROSITE" id="PS50995">
    <property type="entry name" value="HTH_MARR_2"/>
    <property type="match status" value="1"/>
</dbReference>
<dbReference type="InterPro" id="IPR036388">
    <property type="entry name" value="WH-like_DNA-bd_sf"/>
</dbReference>
<keyword evidence="7" id="KW-1185">Reference proteome</keyword>
<protein>
    <recommendedName>
        <fullName evidence="4">HTH marR-type domain-containing protein</fullName>
    </recommendedName>
</protein>
<reference evidence="6" key="4">
    <citation type="submission" date="2022-04" db="EMBL/GenBank/DDBJ databases">
        <authorList>
            <person name="Komine T."/>
            <person name="Fukano H."/>
            <person name="Wada S."/>
        </authorList>
    </citation>
    <scope>NUCLEOTIDE SEQUENCE</scope>
    <source>
        <strain evidence="6">NJB18185</strain>
    </source>
</reference>
<dbReference type="AlphaFoldDB" id="A0AA37URY2"/>
<dbReference type="GO" id="GO:0003700">
    <property type="term" value="F:DNA-binding transcription factor activity"/>
    <property type="evidence" value="ECO:0007669"/>
    <property type="project" value="InterPro"/>
</dbReference>
<evidence type="ECO:0000313" key="5">
    <source>
        <dbReference type="EMBL" id="GBG37939.1"/>
    </source>
</evidence>
<evidence type="ECO:0000256" key="3">
    <source>
        <dbReference type="ARBA" id="ARBA00023163"/>
    </source>
</evidence>
<feature type="domain" description="HTH marR-type" evidence="4">
    <location>
        <begin position="15"/>
        <end position="150"/>
    </location>
</feature>
<proteinExistence type="predicted"/>
<comment type="caution">
    <text evidence="6">The sequence shown here is derived from an EMBL/GenBank/DDBJ whole genome shotgun (WGS) entry which is preliminary data.</text>
</comment>
<evidence type="ECO:0000313" key="8">
    <source>
        <dbReference type="Proteomes" id="UP001139505"/>
    </source>
</evidence>